<name>A0ABN9T9S3_9DINO</name>
<evidence type="ECO:0000256" key="5">
    <source>
        <dbReference type="SAM" id="MobiDB-lite"/>
    </source>
</evidence>
<keyword evidence="3 4" id="KW-0413">Isomerase</keyword>
<feature type="region of interest" description="Disordered" evidence="5">
    <location>
        <begin position="1"/>
        <end position="27"/>
    </location>
</feature>
<organism evidence="6 7">
    <name type="scientific">Prorocentrum cordatum</name>
    <dbReference type="NCBI Taxonomy" id="2364126"/>
    <lineage>
        <taxon>Eukaryota</taxon>
        <taxon>Sar</taxon>
        <taxon>Alveolata</taxon>
        <taxon>Dinophyceae</taxon>
        <taxon>Prorocentrales</taxon>
        <taxon>Prorocentraceae</taxon>
        <taxon>Prorocentrum</taxon>
    </lineage>
</organism>
<evidence type="ECO:0000256" key="4">
    <source>
        <dbReference type="RuleBase" id="RU363013"/>
    </source>
</evidence>
<dbReference type="InterPro" id="IPR000652">
    <property type="entry name" value="Triosephosphate_isomerase"/>
</dbReference>
<comment type="pathway">
    <text evidence="4">Carbohydrate degradation; glycolysis; D-glyceraldehyde 3-phosphate from glycerone phosphate: step 1/1.</text>
</comment>
<feature type="compositionally biased region" description="Low complexity" evidence="5">
    <location>
        <begin position="10"/>
        <end position="19"/>
    </location>
</feature>
<evidence type="ECO:0000256" key="2">
    <source>
        <dbReference type="ARBA" id="ARBA00011738"/>
    </source>
</evidence>
<dbReference type="HAMAP" id="MF_00147_B">
    <property type="entry name" value="TIM_B"/>
    <property type="match status" value="1"/>
</dbReference>
<sequence>MQHHRHAPSPRRCSAAAAERGPRGRRRAPLARALGLLSWPRAGGTGSSGGRGSARELNDGKLDLAAPEDVQVVCAPPFVYLAQVQRELRGDFEVGAQDVWPQPPGAWTGEIPAMMLADMGVRWAIVGHSERRENCGETNDVVALKARCAVDNGLRAMVCVGERLEEREADKTFDVLDEQMSHIAGALAEADWDRVVLAYEPRWAMGTGKVSTPEQAEEVHAYLRQWLKDRVSEKVSDAVRIQFGGPVNQFNSRELCSKPNIDGFLVGGASLKARAFLSIINSVKEVLQTCGS</sequence>
<keyword evidence="7" id="KW-1185">Reference proteome</keyword>
<dbReference type="PANTHER" id="PTHR21139">
    <property type="entry name" value="TRIOSEPHOSPHATE ISOMERASE"/>
    <property type="match status" value="1"/>
</dbReference>
<evidence type="ECO:0000256" key="1">
    <source>
        <dbReference type="ARBA" id="ARBA00007422"/>
    </source>
</evidence>
<dbReference type="InterPro" id="IPR013785">
    <property type="entry name" value="Aldolase_TIM"/>
</dbReference>
<comment type="caution">
    <text evidence="6">The sequence shown here is derived from an EMBL/GenBank/DDBJ whole genome shotgun (WGS) entry which is preliminary data.</text>
</comment>
<evidence type="ECO:0000256" key="3">
    <source>
        <dbReference type="ARBA" id="ARBA00023235"/>
    </source>
</evidence>
<dbReference type="InterPro" id="IPR022896">
    <property type="entry name" value="TrioseP_Isoase_bac/euk"/>
</dbReference>
<dbReference type="Proteomes" id="UP001189429">
    <property type="component" value="Unassembled WGS sequence"/>
</dbReference>
<protein>
    <recommendedName>
        <fullName evidence="4">Triosephosphate isomerase</fullName>
        <ecNumber evidence="4">5.3.1.1</ecNumber>
    </recommendedName>
</protein>
<comment type="subunit">
    <text evidence="2">Homodimer.</text>
</comment>
<dbReference type="PANTHER" id="PTHR21139:SF2">
    <property type="entry name" value="TRIOSEPHOSPHATE ISOMERASE"/>
    <property type="match status" value="1"/>
</dbReference>
<dbReference type="CDD" id="cd00311">
    <property type="entry name" value="TIM"/>
    <property type="match status" value="1"/>
</dbReference>
<dbReference type="NCBIfam" id="TIGR00419">
    <property type="entry name" value="tim"/>
    <property type="match status" value="1"/>
</dbReference>
<comment type="similarity">
    <text evidence="1 4">Belongs to the triosephosphate isomerase family.</text>
</comment>
<proteinExistence type="inferred from homology"/>
<accession>A0ABN9T9S3</accession>
<gene>
    <name evidence="6" type="ORF">PCOR1329_LOCUS36986</name>
</gene>
<comment type="catalytic activity">
    <reaction evidence="4">
        <text>D-glyceraldehyde 3-phosphate = dihydroxyacetone phosphate</text>
        <dbReference type="Rhea" id="RHEA:18585"/>
        <dbReference type="ChEBI" id="CHEBI:57642"/>
        <dbReference type="ChEBI" id="CHEBI:59776"/>
        <dbReference type="EC" id="5.3.1.1"/>
    </reaction>
</comment>
<dbReference type="Gene3D" id="3.20.20.70">
    <property type="entry name" value="Aldolase class I"/>
    <property type="match status" value="1"/>
</dbReference>
<dbReference type="InterPro" id="IPR035990">
    <property type="entry name" value="TIM_sf"/>
</dbReference>
<dbReference type="EC" id="5.3.1.1" evidence="4"/>
<dbReference type="SUPFAM" id="SSF51351">
    <property type="entry name" value="Triosephosphate isomerase (TIM)"/>
    <property type="match status" value="1"/>
</dbReference>
<dbReference type="EMBL" id="CAUYUJ010014493">
    <property type="protein sequence ID" value="CAK0841922.1"/>
    <property type="molecule type" value="Genomic_DNA"/>
</dbReference>
<keyword evidence="4" id="KW-0324">Glycolysis</keyword>
<dbReference type="PROSITE" id="PS51440">
    <property type="entry name" value="TIM_2"/>
    <property type="match status" value="1"/>
</dbReference>
<dbReference type="Pfam" id="PF00121">
    <property type="entry name" value="TIM"/>
    <property type="match status" value="1"/>
</dbReference>
<comment type="pathway">
    <text evidence="4">Carbohydrate biosynthesis; gluconeogenesis.</text>
</comment>
<reference evidence="6" key="1">
    <citation type="submission" date="2023-10" db="EMBL/GenBank/DDBJ databases">
        <authorList>
            <person name="Chen Y."/>
            <person name="Shah S."/>
            <person name="Dougan E. K."/>
            <person name="Thang M."/>
            <person name="Chan C."/>
        </authorList>
    </citation>
    <scope>NUCLEOTIDE SEQUENCE [LARGE SCALE GENOMIC DNA]</scope>
</reference>
<evidence type="ECO:0000313" key="6">
    <source>
        <dbReference type="EMBL" id="CAK0841922.1"/>
    </source>
</evidence>
<evidence type="ECO:0000313" key="7">
    <source>
        <dbReference type="Proteomes" id="UP001189429"/>
    </source>
</evidence>
<keyword evidence="4" id="KW-0312">Gluconeogenesis</keyword>